<proteinExistence type="predicted"/>
<keyword evidence="2" id="KW-1185">Reference proteome</keyword>
<dbReference type="AlphaFoldDB" id="A0AAJ0HYI6"/>
<dbReference type="GeneID" id="87878433"/>
<accession>A0AAJ0HYI6</accession>
<evidence type="ECO:0000313" key="2">
    <source>
        <dbReference type="Proteomes" id="UP001285908"/>
    </source>
</evidence>
<reference evidence="1 2" key="1">
    <citation type="journal article" date="2023" name="Mol. Phylogenet. Evol.">
        <title>Genome-scale phylogeny and comparative genomics of the fungal order Sordariales.</title>
        <authorList>
            <person name="Hensen N."/>
            <person name="Bonometti L."/>
            <person name="Westerberg I."/>
            <person name="Brannstrom I.O."/>
            <person name="Guillou S."/>
            <person name="Cros-Aarteil S."/>
            <person name="Calhoun S."/>
            <person name="Haridas S."/>
            <person name="Kuo A."/>
            <person name="Mondo S."/>
            <person name="Pangilinan J."/>
            <person name="Riley R."/>
            <person name="LaButti K."/>
            <person name="Andreopoulos B."/>
            <person name="Lipzen A."/>
            <person name="Chen C."/>
            <person name="Yan M."/>
            <person name="Daum C."/>
            <person name="Ng V."/>
            <person name="Clum A."/>
            <person name="Steindorff A."/>
            <person name="Ohm R.A."/>
            <person name="Martin F."/>
            <person name="Silar P."/>
            <person name="Natvig D.O."/>
            <person name="Lalanne C."/>
            <person name="Gautier V."/>
            <person name="Ament-Velasquez S.L."/>
            <person name="Kruys A."/>
            <person name="Hutchinson M.I."/>
            <person name="Powell A.J."/>
            <person name="Barry K."/>
            <person name="Miller A.N."/>
            <person name="Grigoriev I.V."/>
            <person name="Debuchy R."/>
            <person name="Gladieux P."/>
            <person name="Hiltunen Thoren M."/>
            <person name="Johannesson H."/>
        </authorList>
    </citation>
    <scope>NUCLEOTIDE SEQUENCE [LARGE SCALE GENOMIC DNA]</scope>
    <source>
        <strain evidence="1 2">FGSC 10403</strain>
    </source>
</reference>
<dbReference type="Proteomes" id="UP001285908">
    <property type="component" value="Unassembled WGS sequence"/>
</dbReference>
<organism evidence="1 2">
    <name type="scientific">Neurospora hispaniola</name>
    <dbReference type="NCBI Taxonomy" id="588809"/>
    <lineage>
        <taxon>Eukaryota</taxon>
        <taxon>Fungi</taxon>
        <taxon>Dikarya</taxon>
        <taxon>Ascomycota</taxon>
        <taxon>Pezizomycotina</taxon>
        <taxon>Sordariomycetes</taxon>
        <taxon>Sordariomycetidae</taxon>
        <taxon>Sordariales</taxon>
        <taxon>Sordariaceae</taxon>
        <taxon>Neurospora</taxon>
    </lineage>
</organism>
<sequence length="153" mass="17360">MTECPNLRLPTHHRCIAALLPLLFSRQLHSPLCISLRVKTPNPTTRQLHEQHHHLIPFLITRHILRHLAHPSLSSQSAVSVCSVIPRTAYHDGTKDFNDPNKKLTSGFSAASRRVSRWKRRTWCGRYWNLDVSAAAAAVAGRDRSFEGISQAW</sequence>
<protein>
    <submittedName>
        <fullName evidence="1">Uncharacterized protein</fullName>
    </submittedName>
</protein>
<evidence type="ECO:0000313" key="1">
    <source>
        <dbReference type="EMBL" id="KAK3485261.1"/>
    </source>
</evidence>
<name>A0AAJ0HYI6_9PEZI</name>
<gene>
    <name evidence="1" type="ORF">B0T23DRAFT_44224</name>
</gene>
<dbReference type="RefSeq" id="XP_062688165.1">
    <property type="nucleotide sequence ID" value="XM_062840811.1"/>
</dbReference>
<comment type="caution">
    <text evidence="1">The sequence shown here is derived from an EMBL/GenBank/DDBJ whole genome shotgun (WGS) entry which is preliminary data.</text>
</comment>
<dbReference type="EMBL" id="JAULSX010000010">
    <property type="protein sequence ID" value="KAK3485261.1"/>
    <property type="molecule type" value="Genomic_DNA"/>
</dbReference>